<protein>
    <recommendedName>
        <fullName evidence="2">PDZ domain-containing protein</fullName>
    </recommendedName>
</protein>
<gene>
    <name evidence="3" type="ORF">TCEB3V08_LOCUS9242</name>
</gene>
<dbReference type="GO" id="GO:0032880">
    <property type="term" value="P:regulation of protein localization"/>
    <property type="evidence" value="ECO:0007669"/>
    <property type="project" value="TreeGrafter"/>
</dbReference>
<feature type="region of interest" description="Disordered" evidence="1">
    <location>
        <begin position="156"/>
        <end position="190"/>
    </location>
</feature>
<sequence length="249" mass="27478">MAREQSTRMDGAGQDKLGIYIKSVVKGGAADVDGQLQAGDQLLKVDGQSLVGITQEKAAEYLVRTGSVVVLEVGKQGAIYHGLATLLQQPSPVMTREETQEHLHGCTLIDSLCDANLIIGPSPMSLGDFMKRVHFNYEGDLSTRGIFTLQLSKKSCNNSQECPREGKKSVPEEFSDESSSGSEEEYEYEGKLNASRRMEAMQDFIYGLFQDKRGSTGLTRKLKREVDHLLVVIANQEGQINNWNTRMKG</sequence>
<feature type="domain" description="PDZ" evidence="2">
    <location>
        <begin position="1"/>
        <end position="77"/>
    </location>
</feature>
<dbReference type="InterPro" id="IPR028842">
    <property type="entry name" value="Afadin"/>
</dbReference>
<dbReference type="InterPro" id="IPR001478">
    <property type="entry name" value="PDZ"/>
</dbReference>
<dbReference type="SMART" id="SM00228">
    <property type="entry name" value="PDZ"/>
    <property type="match status" value="1"/>
</dbReference>
<accession>A0A7R9D679</accession>
<dbReference type="Pfam" id="PF00595">
    <property type="entry name" value="PDZ"/>
    <property type="match status" value="1"/>
</dbReference>
<dbReference type="PANTHER" id="PTHR10398">
    <property type="entry name" value="AFADIN"/>
    <property type="match status" value="1"/>
</dbReference>
<dbReference type="EMBL" id="OC320348">
    <property type="protein sequence ID" value="CAD7407878.1"/>
    <property type="molecule type" value="Genomic_DNA"/>
</dbReference>
<name>A0A7R9D679_TIMCR</name>
<dbReference type="PROSITE" id="PS50106">
    <property type="entry name" value="PDZ"/>
    <property type="match status" value="1"/>
</dbReference>
<reference evidence="3" key="1">
    <citation type="submission" date="2020-11" db="EMBL/GenBank/DDBJ databases">
        <authorList>
            <person name="Tran Van P."/>
        </authorList>
    </citation>
    <scope>NUCLEOTIDE SEQUENCE</scope>
</reference>
<dbReference type="GO" id="GO:0050839">
    <property type="term" value="F:cell adhesion molecule binding"/>
    <property type="evidence" value="ECO:0007669"/>
    <property type="project" value="TreeGrafter"/>
</dbReference>
<dbReference type="AlphaFoldDB" id="A0A7R9D679"/>
<evidence type="ECO:0000259" key="2">
    <source>
        <dbReference type="PROSITE" id="PS50106"/>
    </source>
</evidence>
<dbReference type="Gene3D" id="2.30.42.10">
    <property type="match status" value="1"/>
</dbReference>
<evidence type="ECO:0000256" key="1">
    <source>
        <dbReference type="SAM" id="MobiDB-lite"/>
    </source>
</evidence>
<dbReference type="SUPFAM" id="SSF50156">
    <property type="entry name" value="PDZ domain-like"/>
    <property type="match status" value="1"/>
</dbReference>
<dbReference type="GO" id="GO:0005912">
    <property type="term" value="C:adherens junction"/>
    <property type="evidence" value="ECO:0007669"/>
    <property type="project" value="TreeGrafter"/>
</dbReference>
<feature type="compositionally biased region" description="Basic and acidic residues" evidence="1">
    <location>
        <begin position="162"/>
        <end position="171"/>
    </location>
</feature>
<dbReference type="InterPro" id="IPR036034">
    <property type="entry name" value="PDZ_sf"/>
</dbReference>
<organism evidence="3">
    <name type="scientific">Timema cristinae</name>
    <name type="common">Walking stick</name>
    <dbReference type="NCBI Taxonomy" id="61476"/>
    <lineage>
        <taxon>Eukaryota</taxon>
        <taxon>Metazoa</taxon>
        <taxon>Ecdysozoa</taxon>
        <taxon>Arthropoda</taxon>
        <taxon>Hexapoda</taxon>
        <taxon>Insecta</taxon>
        <taxon>Pterygota</taxon>
        <taxon>Neoptera</taxon>
        <taxon>Polyneoptera</taxon>
        <taxon>Phasmatodea</taxon>
        <taxon>Timematodea</taxon>
        <taxon>Timematoidea</taxon>
        <taxon>Timematidae</taxon>
        <taxon>Timema</taxon>
    </lineage>
</organism>
<evidence type="ECO:0000313" key="3">
    <source>
        <dbReference type="EMBL" id="CAD7407878.1"/>
    </source>
</evidence>
<proteinExistence type="predicted"/>
<dbReference type="PANTHER" id="PTHR10398:SF2">
    <property type="entry name" value="AFADIN"/>
    <property type="match status" value="1"/>
</dbReference>